<gene>
    <name evidence="2" type="ORF">Tci_646634</name>
</gene>
<organism evidence="2">
    <name type="scientific">Tanacetum cinerariifolium</name>
    <name type="common">Dalmatian daisy</name>
    <name type="synonym">Chrysanthemum cinerariifolium</name>
    <dbReference type="NCBI Taxonomy" id="118510"/>
    <lineage>
        <taxon>Eukaryota</taxon>
        <taxon>Viridiplantae</taxon>
        <taxon>Streptophyta</taxon>
        <taxon>Embryophyta</taxon>
        <taxon>Tracheophyta</taxon>
        <taxon>Spermatophyta</taxon>
        <taxon>Magnoliopsida</taxon>
        <taxon>eudicotyledons</taxon>
        <taxon>Gunneridae</taxon>
        <taxon>Pentapetalae</taxon>
        <taxon>asterids</taxon>
        <taxon>campanulids</taxon>
        <taxon>Asterales</taxon>
        <taxon>Asteraceae</taxon>
        <taxon>Asteroideae</taxon>
        <taxon>Anthemideae</taxon>
        <taxon>Anthemidinae</taxon>
        <taxon>Tanacetum</taxon>
    </lineage>
</organism>
<sequence length="187" mass="20299">MSGSLGYLEGSTNEDFPAIPKFGLTTLIKGLVVLKLLVLLIGLSPAGLTGKFDGKADEGFLVGYSVNSKEFRVFNSRTGIVQETLHINFLENKHNVVGIGPKWLFDKDTLIMSMNYQLGVAGNQPNDTAGIKENLDVGKVGKEIVSVQQYVLLPLWSTSSQDPQNADDDVVDAAFDVKENENDVHVS</sequence>
<proteinExistence type="predicted"/>
<evidence type="ECO:0000313" key="2">
    <source>
        <dbReference type="EMBL" id="GFA74662.1"/>
    </source>
</evidence>
<accession>A0A699K5U2</accession>
<feature type="non-terminal residue" evidence="2">
    <location>
        <position position="187"/>
    </location>
</feature>
<feature type="domain" description="Retroviral polymerase SH3-like" evidence="1">
    <location>
        <begin position="49"/>
        <end position="94"/>
    </location>
</feature>
<name>A0A699K5U2_TANCI</name>
<evidence type="ECO:0000259" key="1">
    <source>
        <dbReference type="Pfam" id="PF25597"/>
    </source>
</evidence>
<dbReference type="InterPro" id="IPR057670">
    <property type="entry name" value="SH3_retrovirus"/>
</dbReference>
<dbReference type="AlphaFoldDB" id="A0A699K5U2"/>
<reference evidence="2" key="1">
    <citation type="journal article" date="2019" name="Sci. Rep.">
        <title>Draft genome of Tanacetum cinerariifolium, the natural source of mosquito coil.</title>
        <authorList>
            <person name="Yamashiro T."/>
            <person name="Shiraishi A."/>
            <person name="Satake H."/>
            <person name="Nakayama K."/>
        </authorList>
    </citation>
    <scope>NUCLEOTIDE SEQUENCE</scope>
</reference>
<comment type="caution">
    <text evidence="2">The sequence shown here is derived from an EMBL/GenBank/DDBJ whole genome shotgun (WGS) entry which is preliminary data.</text>
</comment>
<dbReference type="EMBL" id="BKCJ010480196">
    <property type="protein sequence ID" value="GFA74662.1"/>
    <property type="molecule type" value="Genomic_DNA"/>
</dbReference>
<dbReference type="Pfam" id="PF25597">
    <property type="entry name" value="SH3_retrovirus"/>
    <property type="match status" value="1"/>
</dbReference>
<protein>
    <submittedName>
        <fullName evidence="2">Ribonuclease H-like domain-containing protein</fullName>
    </submittedName>
</protein>